<proteinExistence type="predicted"/>
<accession>A0A023X752</accession>
<evidence type="ECO:0000313" key="1">
    <source>
        <dbReference type="EMBL" id="AHY47894.1"/>
    </source>
</evidence>
<organism evidence="1 2">
    <name type="scientific">Rubrobacter radiotolerans</name>
    <name type="common">Arthrobacter radiotolerans</name>
    <dbReference type="NCBI Taxonomy" id="42256"/>
    <lineage>
        <taxon>Bacteria</taxon>
        <taxon>Bacillati</taxon>
        <taxon>Actinomycetota</taxon>
        <taxon>Rubrobacteria</taxon>
        <taxon>Rubrobacterales</taxon>
        <taxon>Rubrobacteraceae</taxon>
        <taxon>Rubrobacter</taxon>
    </lineage>
</organism>
<name>A0A023X752_RUBRA</name>
<dbReference type="EMBL" id="CP007514">
    <property type="protein sequence ID" value="AHY47894.1"/>
    <property type="molecule type" value="Genomic_DNA"/>
</dbReference>
<gene>
    <name evidence="1" type="ORF">RradSPS_2611</name>
</gene>
<dbReference type="KEGG" id="rrd:RradSPS_2611"/>
<protein>
    <submittedName>
        <fullName evidence="1">Uncharacterized protein</fullName>
    </submittedName>
</protein>
<reference evidence="1 2" key="1">
    <citation type="submission" date="2014-03" db="EMBL/GenBank/DDBJ databases">
        <title>Complete genome sequence of the Radio-Resistant Rubrobacter radiotolerans RSPS-4.</title>
        <authorList>
            <person name="Egas C.C."/>
            <person name="Barroso C.C."/>
            <person name="Froufe H.J.C."/>
            <person name="Pacheco J.J."/>
            <person name="Albuquerque L.L."/>
            <person name="da Costa M.M.S."/>
        </authorList>
    </citation>
    <scope>NUCLEOTIDE SEQUENCE [LARGE SCALE GENOMIC DNA]</scope>
    <source>
        <strain evidence="1 2">RSPS-4</strain>
    </source>
</reference>
<dbReference type="AlphaFoldDB" id="A0A023X752"/>
<dbReference type="Proteomes" id="UP000025229">
    <property type="component" value="Chromosome"/>
</dbReference>
<keyword evidence="2" id="KW-1185">Reference proteome</keyword>
<dbReference type="STRING" id="42256.RradSPS_2611"/>
<dbReference type="HOGENOM" id="CLU_2467108_0_0_11"/>
<evidence type="ECO:0000313" key="2">
    <source>
        <dbReference type="Proteomes" id="UP000025229"/>
    </source>
</evidence>
<sequence length="88" mass="9726">MPHSRQRRAARGSCPARQGHRVLLASRGPGLIHHQRMPRDLDVHLPRSRLRCTVSSPLSSYCRRDPSVPLAHLVPGQTPLALSPSQAL</sequence>